<dbReference type="GO" id="GO:0004198">
    <property type="term" value="F:calcium-dependent cysteine-type endopeptidase activity"/>
    <property type="evidence" value="ECO:0007669"/>
    <property type="project" value="InterPro"/>
</dbReference>
<keyword evidence="3" id="KW-0378">Hydrolase</keyword>
<dbReference type="PROSITE" id="PS50203">
    <property type="entry name" value="CALPAIN_CAT"/>
    <property type="match status" value="1"/>
</dbReference>
<keyword evidence="4" id="KW-0788">Thiol protease</keyword>
<dbReference type="Pfam" id="PF00648">
    <property type="entry name" value="Peptidase_C2"/>
    <property type="match status" value="1"/>
</dbReference>
<dbReference type="InterPro" id="IPR000169">
    <property type="entry name" value="Pept_cys_AS"/>
</dbReference>
<dbReference type="SMART" id="SM00230">
    <property type="entry name" value="CysPc"/>
    <property type="match status" value="1"/>
</dbReference>
<evidence type="ECO:0000256" key="5">
    <source>
        <dbReference type="PIRSR" id="PIRSR622684-1"/>
    </source>
</evidence>
<dbReference type="GO" id="GO:0006508">
    <property type="term" value="P:proteolysis"/>
    <property type="evidence" value="ECO:0007669"/>
    <property type="project" value="UniProtKB-KW"/>
</dbReference>
<evidence type="ECO:0000256" key="3">
    <source>
        <dbReference type="ARBA" id="ARBA00022801"/>
    </source>
</evidence>
<feature type="active site" evidence="5">
    <location>
        <position position="68"/>
    </location>
</feature>
<protein>
    <recommendedName>
        <fullName evidence="7">Calpain catalytic domain-containing protein</fullName>
    </recommendedName>
</protein>
<dbReference type="InterPro" id="IPR001300">
    <property type="entry name" value="Peptidase_C2_calpain_cat"/>
</dbReference>
<keyword evidence="9" id="KW-1185">Reference proteome</keyword>
<dbReference type="InterPro" id="IPR022684">
    <property type="entry name" value="Calpain_cysteine_protease"/>
</dbReference>
<dbReference type="PRINTS" id="PR00704">
    <property type="entry name" value="CALPAIN"/>
</dbReference>
<evidence type="ECO:0000256" key="6">
    <source>
        <dbReference type="PROSITE-ProRule" id="PRU00239"/>
    </source>
</evidence>
<dbReference type="Proteomes" id="UP000824782">
    <property type="component" value="Unassembled WGS sequence"/>
</dbReference>
<dbReference type="PANTHER" id="PTHR10183">
    <property type="entry name" value="CALPAIN"/>
    <property type="match status" value="1"/>
</dbReference>
<dbReference type="AlphaFoldDB" id="A0AAV7DCV1"/>
<sequence length="230" mass="26128">MPPPGTGLFVDPEFPACVSSLVGAGDSPLPPLCERITWRRPQEICAAPRLFPEDSRDALGAQGILGDCWFICACSALQKSPALLQHVFPAGQYTWEDQGYTGRFTCRFWRFGRWVDVTIDDRLPCLGHKLCFSHCQDHGAFWLPLLEKAYAKLHGSYEALWAGQVVDALVDLTGGLVERWSLELANESFKEEMICRMLDLKEHCAMSCSVHKREGEHYIYFIFEWFGYEL</sequence>
<dbReference type="SUPFAM" id="SSF54001">
    <property type="entry name" value="Cysteine proteinases"/>
    <property type="match status" value="1"/>
</dbReference>
<evidence type="ECO:0000313" key="8">
    <source>
        <dbReference type="EMBL" id="KAG8595302.1"/>
    </source>
</evidence>
<comment type="caution">
    <text evidence="6">Lacks conserved residue(s) required for the propagation of feature annotation.</text>
</comment>
<evidence type="ECO:0000259" key="7">
    <source>
        <dbReference type="PROSITE" id="PS50203"/>
    </source>
</evidence>
<evidence type="ECO:0000256" key="2">
    <source>
        <dbReference type="ARBA" id="ARBA00022670"/>
    </source>
</evidence>
<comment type="caution">
    <text evidence="8">The sequence shown here is derived from an EMBL/GenBank/DDBJ whole genome shotgun (WGS) entry which is preliminary data.</text>
</comment>
<name>A0AAV7DCV1_ENGPU</name>
<feature type="domain" description="Calpain catalytic" evidence="7">
    <location>
        <begin position="8"/>
        <end position="199"/>
    </location>
</feature>
<reference evidence="8" key="1">
    <citation type="thesis" date="2020" institute="ProQuest LLC" country="789 East Eisenhower Parkway, Ann Arbor, MI, USA">
        <title>Comparative Genomics and Chromosome Evolution.</title>
        <authorList>
            <person name="Mudd A.B."/>
        </authorList>
    </citation>
    <scope>NUCLEOTIDE SEQUENCE</scope>
    <source>
        <strain evidence="8">237g6f4</strain>
        <tissue evidence="8">Blood</tissue>
    </source>
</reference>
<dbReference type="CDD" id="cd00044">
    <property type="entry name" value="CysPc"/>
    <property type="match status" value="1"/>
</dbReference>
<keyword evidence="2" id="KW-0645">Protease</keyword>
<dbReference type="InterPro" id="IPR038765">
    <property type="entry name" value="Papain-like_cys_pep_sf"/>
</dbReference>
<dbReference type="PANTHER" id="PTHR10183:SF30">
    <property type="entry name" value="CALPAIN-10"/>
    <property type="match status" value="1"/>
</dbReference>
<evidence type="ECO:0000256" key="4">
    <source>
        <dbReference type="ARBA" id="ARBA00022807"/>
    </source>
</evidence>
<dbReference type="PROSITE" id="PS00139">
    <property type="entry name" value="THIOL_PROTEASE_CYS"/>
    <property type="match status" value="1"/>
</dbReference>
<dbReference type="GO" id="GO:0005737">
    <property type="term" value="C:cytoplasm"/>
    <property type="evidence" value="ECO:0007669"/>
    <property type="project" value="TreeGrafter"/>
</dbReference>
<evidence type="ECO:0000313" key="9">
    <source>
        <dbReference type="Proteomes" id="UP000824782"/>
    </source>
</evidence>
<evidence type="ECO:0000256" key="1">
    <source>
        <dbReference type="ARBA" id="ARBA00007623"/>
    </source>
</evidence>
<organism evidence="8 9">
    <name type="scientific">Engystomops pustulosus</name>
    <name type="common">Tungara frog</name>
    <name type="synonym">Physalaemus pustulosus</name>
    <dbReference type="NCBI Taxonomy" id="76066"/>
    <lineage>
        <taxon>Eukaryota</taxon>
        <taxon>Metazoa</taxon>
        <taxon>Chordata</taxon>
        <taxon>Craniata</taxon>
        <taxon>Vertebrata</taxon>
        <taxon>Euteleostomi</taxon>
        <taxon>Amphibia</taxon>
        <taxon>Batrachia</taxon>
        <taxon>Anura</taxon>
        <taxon>Neobatrachia</taxon>
        <taxon>Hyloidea</taxon>
        <taxon>Leptodactylidae</taxon>
        <taxon>Leiuperinae</taxon>
        <taxon>Engystomops</taxon>
    </lineage>
</organism>
<accession>A0AAV7DCV1</accession>
<dbReference type="EMBL" id="WNYA01000001">
    <property type="protein sequence ID" value="KAG8595302.1"/>
    <property type="molecule type" value="Genomic_DNA"/>
</dbReference>
<gene>
    <name evidence="8" type="ORF">GDO81_001484</name>
</gene>
<proteinExistence type="inferred from homology"/>
<comment type="similarity">
    <text evidence="1">Belongs to the peptidase C2 family.</text>
</comment>